<sequence length="234" mass="26651">MKEEVPHIRPGKKVVYTNGEPGIYWMTEETKSSKQFQLQKIVYEKRKQILLKVSSTNIVEEDCRKKKKEDSERSNEDSETKQCFANGKKDQKGKGVANEQKRKEQKKEFKQNGVQIRSNENDGLEESKFKVKQNLSKLKHNIQIDDHSGKDNKNNNVQIDDIPDSGTTETAIAEVGLQSESPQLVQSVGDEQQAQKEKLNNKGCPNSDAVFLIEHEYVNKEGSGVILDDERISE</sequence>
<evidence type="ECO:0000256" key="1">
    <source>
        <dbReference type="SAM" id="MobiDB-lite"/>
    </source>
</evidence>
<name>A0ABC8R6I7_9AQUA</name>
<protein>
    <submittedName>
        <fullName evidence="2">Uncharacterized protein</fullName>
    </submittedName>
</protein>
<keyword evidence="3" id="KW-1185">Reference proteome</keyword>
<feature type="compositionally biased region" description="Basic and acidic residues" evidence="1">
    <location>
        <begin position="87"/>
        <end position="110"/>
    </location>
</feature>
<dbReference type="AlphaFoldDB" id="A0ABC8R6I7"/>
<feature type="compositionally biased region" description="Basic and acidic residues" evidence="1">
    <location>
        <begin position="142"/>
        <end position="153"/>
    </location>
</feature>
<gene>
    <name evidence="2" type="ORF">ILEXP_LOCUS8066</name>
</gene>
<accession>A0ABC8R6I7</accession>
<feature type="compositionally biased region" description="Polar residues" evidence="1">
    <location>
        <begin position="178"/>
        <end position="192"/>
    </location>
</feature>
<comment type="caution">
    <text evidence="2">The sequence shown here is derived from an EMBL/GenBank/DDBJ whole genome shotgun (WGS) entry which is preliminary data.</text>
</comment>
<evidence type="ECO:0000313" key="2">
    <source>
        <dbReference type="EMBL" id="CAK9140564.1"/>
    </source>
</evidence>
<feature type="region of interest" description="Disordered" evidence="1">
    <location>
        <begin position="177"/>
        <end position="205"/>
    </location>
</feature>
<feature type="region of interest" description="Disordered" evidence="1">
    <location>
        <begin position="60"/>
        <end position="128"/>
    </location>
</feature>
<dbReference type="EMBL" id="CAUOFW020001058">
    <property type="protein sequence ID" value="CAK9140564.1"/>
    <property type="molecule type" value="Genomic_DNA"/>
</dbReference>
<feature type="region of interest" description="Disordered" evidence="1">
    <location>
        <begin position="141"/>
        <end position="165"/>
    </location>
</feature>
<dbReference type="Proteomes" id="UP001642360">
    <property type="component" value="Unassembled WGS sequence"/>
</dbReference>
<evidence type="ECO:0000313" key="3">
    <source>
        <dbReference type="Proteomes" id="UP001642360"/>
    </source>
</evidence>
<proteinExistence type="predicted"/>
<reference evidence="2 3" key="1">
    <citation type="submission" date="2024-02" db="EMBL/GenBank/DDBJ databases">
        <authorList>
            <person name="Vignale AGUSTIN F."/>
            <person name="Sosa J E."/>
            <person name="Modenutti C."/>
        </authorList>
    </citation>
    <scope>NUCLEOTIDE SEQUENCE [LARGE SCALE GENOMIC DNA]</scope>
</reference>
<feature type="compositionally biased region" description="Basic and acidic residues" evidence="1">
    <location>
        <begin position="61"/>
        <end position="80"/>
    </location>
</feature>
<organism evidence="2 3">
    <name type="scientific">Ilex paraguariensis</name>
    <name type="common">yerba mate</name>
    <dbReference type="NCBI Taxonomy" id="185542"/>
    <lineage>
        <taxon>Eukaryota</taxon>
        <taxon>Viridiplantae</taxon>
        <taxon>Streptophyta</taxon>
        <taxon>Embryophyta</taxon>
        <taxon>Tracheophyta</taxon>
        <taxon>Spermatophyta</taxon>
        <taxon>Magnoliopsida</taxon>
        <taxon>eudicotyledons</taxon>
        <taxon>Gunneridae</taxon>
        <taxon>Pentapetalae</taxon>
        <taxon>asterids</taxon>
        <taxon>campanulids</taxon>
        <taxon>Aquifoliales</taxon>
        <taxon>Aquifoliaceae</taxon>
        <taxon>Ilex</taxon>
    </lineage>
</organism>